<evidence type="ECO:0000313" key="1">
    <source>
        <dbReference type="EMBL" id="NJX16398.1"/>
    </source>
</evidence>
<keyword evidence="2" id="KW-1185">Reference proteome</keyword>
<organism evidence="1 2">
    <name type="scientific">Tamlana crocina</name>
    <dbReference type="NCBI Taxonomy" id="393006"/>
    <lineage>
        <taxon>Bacteria</taxon>
        <taxon>Pseudomonadati</taxon>
        <taxon>Bacteroidota</taxon>
        <taxon>Flavobacteriia</taxon>
        <taxon>Flavobacteriales</taxon>
        <taxon>Flavobacteriaceae</taxon>
        <taxon>Tamlana</taxon>
    </lineage>
</organism>
<dbReference type="RefSeq" id="WP_167918955.1">
    <property type="nucleotide sequence ID" value="NZ_JAAVJS010000020.1"/>
</dbReference>
<accession>A0ABX1DHA5</accession>
<gene>
    <name evidence="1" type="ORF">HC176_12960</name>
</gene>
<dbReference type="EMBL" id="JAAVJS010000020">
    <property type="protein sequence ID" value="NJX16398.1"/>
    <property type="molecule type" value="Genomic_DNA"/>
</dbReference>
<protein>
    <submittedName>
        <fullName evidence="1">Uncharacterized protein</fullName>
    </submittedName>
</protein>
<dbReference type="Proteomes" id="UP000760545">
    <property type="component" value="Unassembled WGS sequence"/>
</dbReference>
<reference evidence="1 2" key="1">
    <citation type="submission" date="2020-03" db="EMBL/GenBank/DDBJ databases">
        <title>Tamlana sp. nov, isolated from XXX.</title>
        <authorList>
            <person name="Cao W.R."/>
        </authorList>
    </citation>
    <scope>NUCLEOTIDE SEQUENCE [LARGE SCALE GENOMIC DNA]</scope>
    <source>
        <strain evidence="1 2">HST1-43</strain>
    </source>
</reference>
<evidence type="ECO:0000313" key="2">
    <source>
        <dbReference type="Proteomes" id="UP000760545"/>
    </source>
</evidence>
<name>A0ABX1DHA5_9FLAO</name>
<sequence length="200" mass="22673">MKNIYTSKFHIILFLFFLGTVGCSKDPSNDKKENGESDSNGYYVSIDYKSIYGDVLMEYDGDDNIQADYGYSGAGIINFDIGIHDYSPQTFSIGFVKAVNSTNYEPRKSYNVSTYFPIVDDTPIVGGNAQVIINEDYENAIWLDTSLKGEGRIEIINYSSAEEDFIVEFDYTCYATDYTTLTQYAEARIKGRVQVKKRIH</sequence>
<proteinExistence type="predicted"/>
<comment type="caution">
    <text evidence="1">The sequence shown here is derived from an EMBL/GenBank/DDBJ whole genome shotgun (WGS) entry which is preliminary data.</text>
</comment>
<dbReference type="PROSITE" id="PS51257">
    <property type="entry name" value="PROKAR_LIPOPROTEIN"/>
    <property type="match status" value="1"/>
</dbReference>